<dbReference type="AlphaFoldDB" id="A0A3M7PLF8"/>
<feature type="chain" id="PRO_5018314240" description="Acrosin" evidence="10">
    <location>
        <begin position="18"/>
        <end position="303"/>
    </location>
</feature>
<dbReference type="SUPFAM" id="SSF50494">
    <property type="entry name" value="Trypsin-like serine proteases"/>
    <property type="match status" value="1"/>
</dbReference>
<dbReference type="EC" id="3.4.21.10" evidence="2"/>
<dbReference type="STRING" id="10195.A0A3M7PLF8"/>
<evidence type="ECO:0000256" key="5">
    <source>
        <dbReference type="ARBA" id="ARBA00022729"/>
    </source>
</evidence>
<dbReference type="OrthoDB" id="10051896at2759"/>
<dbReference type="PROSITE" id="PS00135">
    <property type="entry name" value="TRYPSIN_SER"/>
    <property type="match status" value="1"/>
</dbReference>
<dbReference type="InterPro" id="IPR001314">
    <property type="entry name" value="Peptidase_S1A"/>
</dbReference>
<dbReference type="PANTHER" id="PTHR24252">
    <property type="entry name" value="ACROSIN-RELATED"/>
    <property type="match status" value="1"/>
</dbReference>
<sequence length="303" mass="33951">MISKVLIFSVLLIYSNGHIDELETDDVTEINWLHCGERPLEHEYFPHKIVGGQESLKGDWPWQIALNYNGRFICGGSIINSLWIITAAHCVNSNLNPTNYKITAGLHDLTVHDKFTDVRSTSKIIVHPAYSNFGYKNDIALIKLDQKLIFSNYIMPACLPDLSFNLTNQDGIATGWGSLLSGGALSRYLMEVQLPILNDTRCKDKFNGVETTTVICAGDYNLNLDTCQGDSGGPLVVSYEGHDHEHDHDHDHDHDHEHEHEHEHHVAYFLVGITSWGYGCGDGGVYTRTSAFVSWISQTIKNN</sequence>
<evidence type="ECO:0000313" key="13">
    <source>
        <dbReference type="Proteomes" id="UP000276133"/>
    </source>
</evidence>
<dbReference type="InterPro" id="IPR009003">
    <property type="entry name" value="Peptidase_S1_PA"/>
</dbReference>
<keyword evidence="6 9" id="KW-0378">Hydrolase</keyword>
<dbReference type="Pfam" id="PF00089">
    <property type="entry name" value="Trypsin"/>
    <property type="match status" value="1"/>
</dbReference>
<evidence type="ECO:0000256" key="8">
    <source>
        <dbReference type="ARBA" id="ARBA00023157"/>
    </source>
</evidence>
<dbReference type="FunFam" id="2.40.10.10:FF:000120">
    <property type="entry name" value="Putative serine protease"/>
    <property type="match status" value="1"/>
</dbReference>
<dbReference type="PANTHER" id="PTHR24252:SF8">
    <property type="entry name" value="ACROSIN"/>
    <property type="match status" value="1"/>
</dbReference>
<feature type="domain" description="Peptidase S1" evidence="11">
    <location>
        <begin position="49"/>
        <end position="301"/>
    </location>
</feature>
<dbReference type="InterPro" id="IPR001254">
    <property type="entry name" value="Trypsin_dom"/>
</dbReference>
<evidence type="ECO:0000256" key="3">
    <source>
        <dbReference type="ARBA" id="ARBA00017161"/>
    </source>
</evidence>
<dbReference type="PROSITE" id="PS50240">
    <property type="entry name" value="TRYPSIN_DOM"/>
    <property type="match status" value="1"/>
</dbReference>
<keyword evidence="7 9" id="KW-0720">Serine protease</keyword>
<evidence type="ECO:0000256" key="6">
    <source>
        <dbReference type="ARBA" id="ARBA00022801"/>
    </source>
</evidence>
<dbReference type="PRINTS" id="PR00722">
    <property type="entry name" value="CHYMOTRYPSIN"/>
</dbReference>
<comment type="caution">
    <text evidence="12">The sequence shown here is derived from an EMBL/GenBank/DDBJ whole genome shotgun (WGS) entry which is preliminary data.</text>
</comment>
<organism evidence="12 13">
    <name type="scientific">Brachionus plicatilis</name>
    <name type="common">Marine rotifer</name>
    <name type="synonym">Brachionus muelleri</name>
    <dbReference type="NCBI Taxonomy" id="10195"/>
    <lineage>
        <taxon>Eukaryota</taxon>
        <taxon>Metazoa</taxon>
        <taxon>Spiralia</taxon>
        <taxon>Gnathifera</taxon>
        <taxon>Rotifera</taxon>
        <taxon>Eurotatoria</taxon>
        <taxon>Monogononta</taxon>
        <taxon>Pseudotrocha</taxon>
        <taxon>Ploima</taxon>
        <taxon>Brachionidae</taxon>
        <taxon>Brachionus</taxon>
    </lineage>
</organism>
<dbReference type="CDD" id="cd00190">
    <property type="entry name" value="Tryp_SPc"/>
    <property type="match status" value="1"/>
</dbReference>
<evidence type="ECO:0000256" key="7">
    <source>
        <dbReference type="ARBA" id="ARBA00022825"/>
    </source>
</evidence>
<keyword evidence="8" id="KW-1015">Disulfide bond</keyword>
<feature type="signal peptide" evidence="10">
    <location>
        <begin position="1"/>
        <end position="17"/>
    </location>
</feature>
<dbReference type="InterPro" id="IPR033116">
    <property type="entry name" value="TRYPSIN_SER"/>
</dbReference>
<dbReference type="InterPro" id="IPR018114">
    <property type="entry name" value="TRYPSIN_HIS"/>
</dbReference>
<evidence type="ECO:0000256" key="1">
    <source>
        <dbReference type="ARBA" id="ARBA00001656"/>
    </source>
</evidence>
<dbReference type="Gene3D" id="2.40.10.10">
    <property type="entry name" value="Trypsin-like serine proteases"/>
    <property type="match status" value="1"/>
</dbReference>
<evidence type="ECO:0000256" key="9">
    <source>
        <dbReference type="RuleBase" id="RU363034"/>
    </source>
</evidence>
<name>A0A3M7PLF8_BRAPC</name>
<keyword evidence="5 10" id="KW-0732">Signal</keyword>
<keyword evidence="4 9" id="KW-0645">Protease</keyword>
<reference evidence="12 13" key="1">
    <citation type="journal article" date="2018" name="Sci. Rep.">
        <title>Genomic signatures of local adaptation to the degree of environmental predictability in rotifers.</title>
        <authorList>
            <person name="Franch-Gras L."/>
            <person name="Hahn C."/>
            <person name="Garcia-Roger E.M."/>
            <person name="Carmona M.J."/>
            <person name="Serra M."/>
            <person name="Gomez A."/>
        </authorList>
    </citation>
    <scope>NUCLEOTIDE SEQUENCE [LARGE SCALE GENOMIC DNA]</scope>
    <source>
        <strain evidence="12">HYR1</strain>
    </source>
</reference>
<keyword evidence="13" id="KW-1185">Reference proteome</keyword>
<evidence type="ECO:0000313" key="12">
    <source>
        <dbReference type="EMBL" id="RMZ99975.1"/>
    </source>
</evidence>
<protein>
    <recommendedName>
        <fullName evidence="3">Acrosin</fullName>
        <ecNumber evidence="2">3.4.21.10</ecNumber>
    </recommendedName>
</protein>
<dbReference type="EMBL" id="REGN01009978">
    <property type="protein sequence ID" value="RMZ99975.1"/>
    <property type="molecule type" value="Genomic_DNA"/>
</dbReference>
<gene>
    <name evidence="12" type="ORF">BpHYR1_038944</name>
</gene>
<dbReference type="PROSITE" id="PS00134">
    <property type="entry name" value="TRYPSIN_HIS"/>
    <property type="match status" value="1"/>
</dbReference>
<dbReference type="SMART" id="SM00020">
    <property type="entry name" value="Tryp_SPc"/>
    <property type="match status" value="1"/>
</dbReference>
<dbReference type="Proteomes" id="UP000276133">
    <property type="component" value="Unassembled WGS sequence"/>
</dbReference>
<evidence type="ECO:0000256" key="10">
    <source>
        <dbReference type="SAM" id="SignalP"/>
    </source>
</evidence>
<proteinExistence type="predicted"/>
<dbReference type="GO" id="GO:0006508">
    <property type="term" value="P:proteolysis"/>
    <property type="evidence" value="ECO:0007669"/>
    <property type="project" value="UniProtKB-KW"/>
</dbReference>
<comment type="catalytic activity">
    <reaction evidence="1">
        <text>Preferential cleavage: Arg-|-Xaa, Lys-|-Xaa.</text>
        <dbReference type="EC" id="3.4.21.10"/>
    </reaction>
</comment>
<accession>A0A3M7PLF8</accession>
<evidence type="ECO:0000259" key="11">
    <source>
        <dbReference type="PROSITE" id="PS50240"/>
    </source>
</evidence>
<evidence type="ECO:0000256" key="2">
    <source>
        <dbReference type="ARBA" id="ARBA00012050"/>
    </source>
</evidence>
<dbReference type="InterPro" id="IPR043504">
    <property type="entry name" value="Peptidase_S1_PA_chymotrypsin"/>
</dbReference>
<evidence type="ECO:0000256" key="4">
    <source>
        <dbReference type="ARBA" id="ARBA00022670"/>
    </source>
</evidence>
<dbReference type="GO" id="GO:0004252">
    <property type="term" value="F:serine-type endopeptidase activity"/>
    <property type="evidence" value="ECO:0007669"/>
    <property type="project" value="InterPro"/>
</dbReference>